<reference evidence="3 5" key="2">
    <citation type="submission" date="2016-11" db="EMBL/GenBank/DDBJ databases">
        <authorList>
            <person name="Jaros S."/>
            <person name="Januszkiewicz K."/>
            <person name="Wedrychowicz H."/>
        </authorList>
    </citation>
    <scope>NUCLEOTIDE SEQUENCE [LARGE SCALE GENOMIC DNA]</scope>
    <source>
        <strain evidence="3 5">DSM 17137</strain>
    </source>
</reference>
<dbReference type="PATRIC" id="fig|1121477.3.peg.3041"/>
<dbReference type="Proteomes" id="UP000184533">
    <property type="component" value="Unassembled WGS sequence"/>
</dbReference>
<dbReference type="CDD" id="cd00371">
    <property type="entry name" value="HMA"/>
    <property type="match status" value="1"/>
</dbReference>
<evidence type="ECO:0000313" key="2">
    <source>
        <dbReference type="EMBL" id="KKB84659.1"/>
    </source>
</evidence>
<organism evidence="2 4">
    <name type="scientific">Devosia limi DSM 17137</name>
    <dbReference type="NCBI Taxonomy" id="1121477"/>
    <lineage>
        <taxon>Bacteria</taxon>
        <taxon>Pseudomonadati</taxon>
        <taxon>Pseudomonadota</taxon>
        <taxon>Alphaproteobacteria</taxon>
        <taxon>Hyphomicrobiales</taxon>
        <taxon>Devosiaceae</taxon>
        <taxon>Devosia</taxon>
    </lineage>
</organism>
<name>A0A0F5LRA0_9HYPH</name>
<dbReference type="OrthoDB" id="9801832at2"/>
<sequence length="64" mass="6729">MQFHIEGMTCGGGAKSVTGAITNLDQNSVVHADPASRTVKVETAASQVSVLQALEDTHHREISP</sequence>
<gene>
    <name evidence="3" type="ORF">SAMN02745223_02963</name>
    <name evidence="2" type="ORF">VW29_09665</name>
</gene>
<dbReference type="AlphaFoldDB" id="A0A0F5LRA0"/>
<accession>A0A0F5LRA0</accession>
<keyword evidence="4" id="KW-1185">Reference proteome</keyword>
<dbReference type="RefSeq" id="WP_046135121.1">
    <property type="nucleotide sequence ID" value="NZ_FQVC01000009.1"/>
</dbReference>
<dbReference type="EMBL" id="LAJF01000068">
    <property type="protein sequence ID" value="KKB84659.1"/>
    <property type="molecule type" value="Genomic_DNA"/>
</dbReference>
<dbReference type="Pfam" id="PF00403">
    <property type="entry name" value="HMA"/>
    <property type="match status" value="1"/>
</dbReference>
<protein>
    <submittedName>
        <fullName evidence="3">Copper chaperone</fullName>
    </submittedName>
    <submittedName>
        <fullName evidence="2">Heavy metal transport/detoxification protein</fullName>
    </submittedName>
</protein>
<proteinExistence type="predicted"/>
<dbReference type="PROSITE" id="PS50846">
    <property type="entry name" value="HMA_2"/>
    <property type="match status" value="1"/>
</dbReference>
<evidence type="ECO:0000313" key="3">
    <source>
        <dbReference type="EMBL" id="SHF55373.1"/>
    </source>
</evidence>
<dbReference type="InterPro" id="IPR006121">
    <property type="entry name" value="HMA_dom"/>
</dbReference>
<evidence type="ECO:0000313" key="4">
    <source>
        <dbReference type="Proteomes" id="UP000033608"/>
    </source>
</evidence>
<dbReference type="GO" id="GO:0046872">
    <property type="term" value="F:metal ion binding"/>
    <property type="evidence" value="ECO:0007669"/>
    <property type="project" value="InterPro"/>
</dbReference>
<dbReference type="SUPFAM" id="SSF55008">
    <property type="entry name" value="HMA, heavy metal-associated domain"/>
    <property type="match status" value="1"/>
</dbReference>
<dbReference type="Proteomes" id="UP000033608">
    <property type="component" value="Unassembled WGS sequence"/>
</dbReference>
<reference evidence="2 4" key="1">
    <citation type="submission" date="2015-03" db="EMBL/GenBank/DDBJ databases">
        <authorList>
            <person name="Hassan Y.I."/>
            <person name="Lepp D."/>
            <person name="Zhou T."/>
        </authorList>
    </citation>
    <scope>NUCLEOTIDE SEQUENCE [LARGE SCALE GENOMIC DNA]</scope>
    <source>
        <strain evidence="2 4">DSM 17137</strain>
    </source>
</reference>
<dbReference type="InterPro" id="IPR036163">
    <property type="entry name" value="HMA_dom_sf"/>
</dbReference>
<feature type="domain" description="HMA" evidence="1">
    <location>
        <begin position="1"/>
        <end position="62"/>
    </location>
</feature>
<dbReference type="STRING" id="1121477.SAMN02745223_02963"/>
<dbReference type="Gene3D" id="3.30.70.100">
    <property type="match status" value="1"/>
</dbReference>
<evidence type="ECO:0000313" key="5">
    <source>
        <dbReference type="Proteomes" id="UP000184533"/>
    </source>
</evidence>
<evidence type="ECO:0000259" key="1">
    <source>
        <dbReference type="PROSITE" id="PS50846"/>
    </source>
</evidence>
<dbReference type="EMBL" id="FQVC01000009">
    <property type="protein sequence ID" value="SHF55373.1"/>
    <property type="molecule type" value="Genomic_DNA"/>
</dbReference>